<dbReference type="EMBL" id="BSXT01000292">
    <property type="protein sequence ID" value="GMF23674.1"/>
    <property type="molecule type" value="Genomic_DNA"/>
</dbReference>
<accession>A0A9W6TW76</accession>
<sequence length="145" mass="15519">MEREQGSRPLCDPLKCKSIPNWLKWVWLPTFTQSDSDHRTHAIRVSPVTPTLFGNCEESLAHPAPKEGSTPVGEPSAPEVSSEWTEYPAAIPGETSALAGEPSTPVDVHELGEEAEDSEGGGTGGDEGRDFTSVDEFGLLLGEVC</sequence>
<organism evidence="2 3">
    <name type="scientific">Phytophthora fragariaefolia</name>
    <dbReference type="NCBI Taxonomy" id="1490495"/>
    <lineage>
        <taxon>Eukaryota</taxon>
        <taxon>Sar</taxon>
        <taxon>Stramenopiles</taxon>
        <taxon>Oomycota</taxon>
        <taxon>Peronosporomycetes</taxon>
        <taxon>Peronosporales</taxon>
        <taxon>Peronosporaceae</taxon>
        <taxon>Phytophthora</taxon>
    </lineage>
</organism>
<dbReference type="Proteomes" id="UP001165121">
    <property type="component" value="Unassembled WGS sequence"/>
</dbReference>
<evidence type="ECO:0000313" key="3">
    <source>
        <dbReference type="Proteomes" id="UP001165121"/>
    </source>
</evidence>
<comment type="caution">
    <text evidence="2">The sequence shown here is derived from an EMBL/GenBank/DDBJ whole genome shotgun (WGS) entry which is preliminary data.</text>
</comment>
<name>A0A9W6TW76_9STRA</name>
<reference evidence="2" key="1">
    <citation type="submission" date="2023-04" db="EMBL/GenBank/DDBJ databases">
        <title>Phytophthora fragariaefolia NBRC 109709.</title>
        <authorList>
            <person name="Ichikawa N."/>
            <person name="Sato H."/>
            <person name="Tonouchi N."/>
        </authorList>
    </citation>
    <scope>NUCLEOTIDE SEQUENCE</scope>
    <source>
        <strain evidence="2">NBRC 109709</strain>
    </source>
</reference>
<proteinExistence type="predicted"/>
<protein>
    <submittedName>
        <fullName evidence="2">Unnamed protein product</fullName>
    </submittedName>
</protein>
<dbReference type="AlphaFoldDB" id="A0A9W6TW76"/>
<gene>
    <name evidence="2" type="ORF">Pfra01_000380500</name>
</gene>
<evidence type="ECO:0000256" key="1">
    <source>
        <dbReference type="SAM" id="MobiDB-lite"/>
    </source>
</evidence>
<keyword evidence="3" id="KW-1185">Reference proteome</keyword>
<feature type="region of interest" description="Disordered" evidence="1">
    <location>
        <begin position="58"/>
        <end position="132"/>
    </location>
</feature>
<evidence type="ECO:0000313" key="2">
    <source>
        <dbReference type="EMBL" id="GMF23674.1"/>
    </source>
</evidence>